<gene>
    <name evidence="7" type="ordered locus">HCH_02214</name>
</gene>
<evidence type="ECO:0000256" key="5">
    <source>
        <dbReference type="ARBA" id="ARBA00023136"/>
    </source>
</evidence>
<dbReference type="GO" id="GO:0042970">
    <property type="term" value="F:homoserine transmembrane transporter activity"/>
    <property type="evidence" value="ECO:0007669"/>
    <property type="project" value="TreeGrafter"/>
</dbReference>
<dbReference type="InterPro" id="IPR001123">
    <property type="entry name" value="LeuE-type"/>
</dbReference>
<dbReference type="PIRSF" id="PIRSF006324">
    <property type="entry name" value="LeuE"/>
    <property type="match status" value="1"/>
</dbReference>
<evidence type="ECO:0000256" key="6">
    <source>
        <dbReference type="SAM" id="Phobius"/>
    </source>
</evidence>
<dbReference type="STRING" id="349521.HCH_02214"/>
<evidence type="ECO:0000313" key="7">
    <source>
        <dbReference type="EMBL" id="ABC29042.1"/>
    </source>
</evidence>
<evidence type="ECO:0000256" key="3">
    <source>
        <dbReference type="ARBA" id="ARBA00022692"/>
    </source>
</evidence>
<reference evidence="7 8" key="1">
    <citation type="journal article" date="2005" name="Nucleic Acids Res.">
        <title>Genomic blueprint of Hahella chejuensis, a marine microbe producing an algicidal agent.</title>
        <authorList>
            <person name="Jeong H."/>
            <person name="Yim J.H."/>
            <person name="Lee C."/>
            <person name="Choi S.-H."/>
            <person name="Park Y.K."/>
            <person name="Yoon S.H."/>
            <person name="Hur C.-G."/>
            <person name="Kang H.-Y."/>
            <person name="Kim D."/>
            <person name="Lee H.H."/>
            <person name="Park K.H."/>
            <person name="Park S.-H."/>
            <person name="Park H.-S."/>
            <person name="Lee H.K."/>
            <person name="Oh T.K."/>
            <person name="Kim J.F."/>
        </authorList>
    </citation>
    <scope>NUCLEOTIDE SEQUENCE [LARGE SCALE GENOMIC DNA]</scope>
    <source>
        <strain evidence="7 8">KCTC 2396</strain>
    </source>
</reference>
<dbReference type="EMBL" id="CP000155">
    <property type="protein sequence ID" value="ABC29042.1"/>
    <property type="molecule type" value="Genomic_DNA"/>
</dbReference>
<proteinExistence type="predicted"/>
<organism evidence="7 8">
    <name type="scientific">Hahella chejuensis (strain KCTC 2396)</name>
    <dbReference type="NCBI Taxonomy" id="349521"/>
    <lineage>
        <taxon>Bacteria</taxon>
        <taxon>Pseudomonadati</taxon>
        <taxon>Pseudomonadota</taxon>
        <taxon>Gammaproteobacteria</taxon>
        <taxon>Oceanospirillales</taxon>
        <taxon>Hahellaceae</taxon>
        <taxon>Hahella</taxon>
    </lineage>
</organism>
<feature type="transmembrane region" description="Helical" evidence="6">
    <location>
        <begin position="74"/>
        <end position="93"/>
    </location>
</feature>
<dbReference type="PANTHER" id="PTHR30086">
    <property type="entry name" value="ARGININE EXPORTER PROTEIN ARGO"/>
    <property type="match status" value="1"/>
</dbReference>
<keyword evidence="4 6" id="KW-1133">Transmembrane helix</keyword>
<dbReference type="Proteomes" id="UP000000238">
    <property type="component" value="Chromosome"/>
</dbReference>
<keyword evidence="8" id="KW-1185">Reference proteome</keyword>
<protein>
    <submittedName>
        <fullName evidence="7">Putative threonine efflux protein</fullName>
    </submittedName>
</protein>
<evidence type="ECO:0000256" key="2">
    <source>
        <dbReference type="ARBA" id="ARBA00022475"/>
    </source>
</evidence>
<dbReference type="OrthoDB" id="9804822at2"/>
<dbReference type="PANTHER" id="PTHR30086:SF5">
    <property type="entry name" value="HOMOGENTISATE EXPORT PROTEIN"/>
    <property type="match status" value="1"/>
</dbReference>
<keyword evidence="3 6" id="KW-0812">Transmembrane</keyword>
<evidence type="ECO:0000313" key="8">
    <source>
        <dbReference type="Proteomes" id="UP000000238"/>
    </source>
</evidence>
<evidence type="ECO:0000256" key="4">
    <source>
        <dbReference type="ARBA" id="ARBA00022989"/>
    </source>
</evidence>
<accession>Q2SJY2</accession>
<feature type="transmembrane region" description="Helical" evidence="6">
    <location>
        <begin position="147"/>
        <end position="168"/>
    </location>
</feature>
<keyword evidence="2" id="KW-1003">Cell membrane</keyword>
<feature type="transmembrane region" description="Helical" evidence="6">
    <location>
        <begin position="188"/>
        <end position="206"/>
    </location>
</feature>
<dbReference type="KEGG" id="hch:HCH_02214"/>
<sequence length="207" mass="22438">MTDYSVLLVFLSTCLFVSATPGMCMTLALTMGLSIGLKRAFWMMWGELVGVGIVSVASVIGVATLMLQYPQVFAVMKYVGGAYLAYLGVQMWLSRGKMAIPEKMEDSRVASPTELATQGFVTAISNPKGWAFMVSLLPPFISTDAPMAPQLAALVSILLIVEFFCLVLYASGGRTLRHFLLQGDNVRLLNRMAGTLMIGVGAWLAFF</sequence>
<dbReference type="eggNOG" id="COG1280">
    <property type="taxonomic scope" value="Bacteria"/>
</dbReference>
<name>Q2SJY2_HAHCH</name>
<dbReference type="HOGENOM" id="CLU_079569_2_0_6"/>
<comment type="subcellular location">
    <subcellularLocation>
        <location evidence="1">Cell membrane</location>
        <topology evidence="1">Multi-pass membrane protein</topology>
    </subcellularLocation>
</comment>
<feature type="transmembrane region" description="Helical" evidence="6">
    <location>
        <begin position="48"/>
        <end position="67"/>
    </location>
</feature>
<keyword evidence="5 6" id="KW-0472">Membrane</keyword>
<dbReference type="AlphaFoldDB" id="Q2SJY2"/>
<dbReference type="RefSeq" id="WP_011396111.1">
    <property type="nucleotide sequence ID" value="NC_007645.1"/>
</dbReference>
<dbReference type="GO" id="GO:0005886">
    <property type="term" value="C:plasma membrane"/>
    <property type="evidence" value="ECO:0007669"/>
    <property type="project" value="UniProtKB-SubCell"/>
</dbReference>
<dbReference type="Pfam" id="PF01810">
    <property type="entry name" value="LysE"/>
    <property type="match status" value="1"/>
</dbReference>
<evidence type="ECO:0000256" key="1">
    <source>
        <dbReference type="ARBA" id="ARBA00004651"/>
    </source>
</evidence>